<dbReference type="Gene3D" id="6.10.250.660">
    <property type="match status" value="1"/>
</dbReference>
<keyword evidence="2" id="KW-1185">Reference proteome</keyword>
<dbReference type="Proteomes" id="UP000245683">
    <property type="component" value="Unassembled WGS sequence"/>
</dbReference>
<dbReference type="InterPro" id="IPR019933">
    <property type="entry name" value="DivIVA_domain"/>
</dbReference>
<evidence type="ECO:0000313" key="1">
    <source>
        <dbReference type="EMBL" id="PWU48063.1"/>
    </source>
</evidence>
<dbReference type="GO" id="GO:0051301">
    <property type="term" value="P:cell division"/>
    <property type="evidence" value="ECO:0007669"/>
    <property type="project" value="UniProtKB-KW"/>
</dbReference>
<organism evidence="1 2">
    <name type="scientific">Micromonospora globispora</name>
    <dbReference type="NCBI Taxonomy" id="1450148"/>
    <lineage>
        <taxon>Bacteria</taxon>
        <taxon>Bacillati</taxon>
        <taxon>Actinomycetota</taxon>
        <taxon>Actinomycetes</taxon>
        <taxon>Micromonosporales</taxon>
        <taxon>Micromonosporaceae</taxon>
        <taxon>Micromonospora</taxon>
    </lineage>
</organism>
<accession>A0A317KA55</accession>
<reference evidence="2" key="1">
    <citation type="submission" date="2018-05" db="EMBL/GenBank/DDBJ databases">
        <title>Micromonospora globispora sp. nov. and Micromonospora rugosa sp. nov., isolated from marine sediment.</title>
        <authorList>
            <person name="Carro L."/>
            <person name="Aysel V."/>
            <person name="Cetin D."/>
            <person name="Igual J.M."/>
            <person name="Klenk H.-P."/>
            <person name="Trujillo M.E."/>
            <person name="Sahin N."/>
        </authorList>
    </citation>
    <scope>NUCLEOTIDE SEQUENCE [LARGE SCALE GENOMIC DNA]</scope>
    <source>
        <strain evidence="2">S2904</strain>
    </source>
</reference>
<protein>
    <submittedName>
        <fullName evidence="1">Cell division protein DivIVA</fullName>
    </submittedName>
</protein>
<gene>
    <name evidence="1" type="ORF">DLJ46_13005</name>
</gene>
<sequence>MSVRDERPGQGSGATAYRSSAYPSLLPWQVRERRFPPARLGRRGLDPDEVYAYLDRVAGDMIALYAEITRNRQETLRVKTALRRWQSEQARLANGERR</sequence>
<keyword evidence="1" id="KW-0131">Cell cycle</keyword>
<keyword evidence="1" id="KW-0132">Cell division</keyword>
<dbReference type="EMBL" id="QGSV01000170">
    <property type="protein sequence ID" value="PWU48063.1"/>
    <property type="molecule type" value="Genomic_DNA"/>
</dbReference>
<dbReference type="RefSeq" id="WP_109944930.1">
    <property type="nucleotide sequence ID" value="NZ_QGSU01000569.1"/>
</dbReference>
<proteinExistence type="predicted"/>
<name>A0A317KA55_9ACTN</name>
<dbReference type="OrthoDB" id="3394784at2"/>
<dbReference type="NCBIfam" id="TIGR03544">
    <property type="entry name" value="DivI1A_domain"/>
    <property type="match status" value="1"/>
</dbReference>
<evidence type="ECO:0000313" key="2">
    <source>
        <dbReference type="Proteomes" id="UP000245683"/>
    </source>
</evidence>
<dbReference type="AlphaFoldDB" id="A0A317KA55"/>
<comment type="caution">
    <text evidence="1">The sequence shown here is derived from an EMBL/GenBank/DDBJ whole genome shotgun (WGS) entry which is preliminary data.</text>
</comment>